<feature type="coiled-coil region" evidence="1">
    <location>
        <begin position="11"/>
        <end position="45"/>
    </location>
</feature>
<dbReference type="KEGG" id="bim:100741559"/>
<proteinExistence type="predicted"/>
<keyword evidence="1" id="KW-0175">Coiled coil</keyword>
<evidence type="ECO:0000313" key="2">
    <source>
        <dbReference type="Proteomes" id="UP000515180"/>
    </source>
</evidence>
<dbReference type="GeneID" id="100741559"/>
<dbReference type="RefSeq" id="XP_012247558.1">
    <property type="nucleotide sequence ID" value="XM_012392135.3"/>
</dbReference>
<organism evidence="2 3">
    <name type="scientific">Bombus impatiens</name>
    <name type="common">Bumblebee</name>
    <dbReference type="NCBI Taxonomy" id="132113"/>
    <lineage>
        <taxon>Eukaryota</taxon>
        <taxon>Metazoa</taxon>
        <taxon>Ecdysozoa</taxon>
        <taxon>Arthropoda</taxon>
        <taxon>Hexapoda</taxon>
        <taxon>Insecta</taxon>
        <taxon>Pterygota</taxon>
        <taxon>Neoptera</taxon>
        <taxon>Endopterygota</taxon>
        <taxon>Hymenoptera</taxon>
        <taxon>Apocrita</taxon>
        <taxon>Aculeata</taxon>
        <taxon>Apoidea</taxon>
        <taxon>Anthophila</taxon>
        <taxon>Apidae</taxon>
        <taxon>Bombus</taxon>
        <taxon>Pyrobombus</taxon>
    </lineage>
</organism>
<dbReference type="AlphaFoldDB" id="A0A6P3V3Z0"/>
<dbReference type="OMA" id="VPHCSEI"/>
<gene>
    <name evidence="3" type="primary">LOC100741559</name>
</gene>
<name>A0A6P3V3Z0_BOMIM</name>
<accession>A0A6P3V3Z0</accession>
<evidence type="ECO:0000313" key="3">
    <source>
        <dbReference type="RefSeq" id="XP_012247558.1"/>
    </source>
</evidence>
<protein>
    <submittedName>
        <fullName evidence="3">Uncharacterized protein LOC100741559</fullName>
    </submittedName>
</protein>
<reference evidence="3" key="1">
    <citation type="submission" date="2025-08" db="UniProtKB">
        <authorList>
            <consortium name="RefSeq"/>
        </authorList>
    </citation>
    <scope>IDENTIFICATION</scope>
</reference>
<evidence type="ECO:0000256" key="1">
    <source>
        <dbReference type="SAM" id="Coils"/>
    </source>
</evidence>
<sequence>MAACYRDQRRMGQMIDQMKILASNLDELRAEINALRNTYLRNEKDLPHANDFKRNRSSEINILHKLRRYMKKVTNIYTLRKRQKRDKIRESYYPCTNMDPALPTFLNCIIRTRKKENMLQIPARIKYLKSQGNQTNENIGNRHYITKRASASMDTENTNYRGSLFTKHGNEQYNKIIFPKQNTTLVPHCSEISCELDFQIENSIFSSGSNVNIFSDSHTLKNCPENTKVVLSNGNNKQSATKCTQTRIAKLGRKSKNFNFYSKRPNLCFSKIKNAVIEKRIIRNSNERTFTIHREVNNTKNYPNLKKNRSEQCSCRKKRNNFTQLNGENTGGQNFPIEKNIKKIKNNLSIKNMFENLLPVTEPESSSSLLSLELDINISNNSSNIEEFSERRKPRTYIIRQTTQECNRNNWLNNFEKSVVCVEHTSDLTLSSYSFSNHNVHFN</sequence>
<dbReference type="OrthoDB" id="7593608at2759"/>
<keyword evidence="2" id="KW-1185">Reference proteome</keyword>
<dbReference type="Proteomes" id="UP000515180">
    <property type="component" value="Unplaced"/>
</dbReference>